<evidence type="ECO:0000313" key="2">
    <source>
        <dbReference type="EMBL" id="CAH2237176.1"/>
    </source>
</evidence>
<evidence type="ECO:0000256" key="1">
    <source>
        <dbReference type="SAM" id="MobiDB-lite"/>
    </source>
</evidence>
<proteinExistence type="predicted"/>
<dbReference type="EMBL" id="CAKXAJ010025255">
    <property type="protein sequence ID" value="CAH2237176.1"/>
    <property type="molecule type" value="Genomic_DNA"/>
</dbReference>
<reference evidence="2" key="1">
    <citation type="submission" date="2022-03" db="EMBL/GenBank/DDBJ databases">
        <authorList>
            <person name="Lindestad O."/>
        </authorList>
    </citation>
    <scope>NUCLEOTIDE SEQUENCE</scope>
</reference>
<organism evidence="2 3">
    <name type="scientific">Pararge aegeria aegeria</name>
    <dbReference type="NCBI Taxonomy" id="348720"/>
    <lineage>
        <taxon>Eukaryota</taxon>
        <taxon>Metazoa</taxon>
        <taxon>Ecdysozoa</taxon>
        <taxon>Arthropoda</taxon>
        <taxon>Hexapoda</taxon>
        <taxon>Insecta</taxon>
        <taxon>Pterygota</taxon>
        <taxon>Neoptera</taxon>
        <taxon>Endopterygota</taxon>
        <taxon>Lepidoptera</taxon>
        <taxon>Glossata</taxon>
        <taxon>Ditrysia</taxon>
        <taxon>Papilionoidea</taxon>
        <taxon>Nymphalidae</taxon>
        <taxon>Satyrinae</taxon>
        <taxon>Satyrini</taxon>
        <taxon>Parargina</taxon>
        <taxon>Pararge</taxon>
    </lineage>
</organism>
<accession>A0A8S4RIC8</accession>
<gene>
    <name evidence="2" type="primary">jg11149</name>
    <name evidence="2" type="ORF">PAEG_LOCUS14480</name>
</gene>
<feature type="compositionally biased region" description="Basic and acidic residues" evidence="1">
    <location>
        <begin position="63"/>
        <end position="84"/>
    </location>
</feature>
<evidence type="ECO:0000313" key="3">
    <source>
        <dbReference type="Proteomes" id="UP000838756"/>
    </source>
</evidence>
<protein>
    <submittedName>
        <fullName evidence="2">Jg11149 protein</fullName>
    </submittedName>
</protein>
<comment type="caution">
    <text evidence="2">The sequence shown here is derived from an EMBL/GenBank/DDBJ whole genome shotgun (WGS) entry which is preliminary data.</text>
</comment>
<name>A0A8S4RIC8_9NEOP</name>
<keyword evidence="3" id="KW-1185">Reference proteome</keyword>
<feature type="region of interest" description="Disordered" evidence="1">
    <location>
        <begin position="49"/>
        <end position="87"/>
    </location>
</feature>
<dbReference type="Proteomes" id="UP000838756">
    <property type="component" value="Unassembled WGS sequence"/>
</dbReference>
<sequence length="104" mass="12194">MTLREHKTNESVRDQSKVARQVAYLKWTRQTYSLEGELLVQTLPRMDAMGRKAPSRKITNALEGRREEASRFELDPHNSMSREVEEVEAGIHQFGRKRLKKKKI</sequence>
<dbReference type="AlphaFoldDB" id="A0A8S4RIC8"/>